<reference evidence="2 3" key="1">
    <citation type="journal article" date="2014" name="Science">
        <title>Plant genetics. Early allopolyploid evolution in the post-Neolithic Brassica napus oilseed genome.</title>
        <authorList>
            <person name="Chalhoub B."/>
            <person name="Denoeud F."/>
            <person name="Liu S."/>
            <person name="Parkin I.A."/>
            <person name="Tang H."/>
            <person name="Wang X."/>
            <person name="Chiquet J."/>
            <person name="Belcram H."/>
            <person name="Tong C."/>
            <person name="Samans B."/>
            <person name="Correa M."/>
            <person name="Da Silva C."/>
            <person name="Just J."/>
            <person name="Falentin C."/>
            <person name="Koh C.S."/>
            <person name="Le Clainche I."/>
            <person name="Bernard M."/>
            <person name="Bento P."/>
            <person name="Noel B."/>
            <person name="Labadie K."/>
            <person name="Alberti A."/>
            <person name="Charles M."/>
            <person name="Arnaud D."/>
            <person name="Guo H."/>
            <person name="Daviaud C."/>
            <person name="Alamery S."/>
            <person name="Jabbari K."/>
            <person name="Zhao M."/>
            <person name="Edger P.P."/>
            <person name="Chelaifa H."/>
            <person name="Tack D."/>
            <person name="Lassalle G."/>
            <person name="Mestiri I."/>
            <person name="Schnel N."/>
            <person name="Le Paslier M.C."/>
            <person name="Fan G."/>
            <person name="Renault V."/>
            <person name="Bayer P.E."/>
            <person name="Golicz A.A."/>
            <person name="Manoli S."/>
            <person name="Lee T.H."/>
            <person name="Thi V.H."/>
            <person name="Chalabi S."/>
            <person name="Hu Q."/>
            <person name="Fan C."/>
            <person name="Tollenaere R."/>
            <person name="Lu Y."/>
            <person name="Battail C."/>
            <person name="Shen J."/>
            <person name="Sidebottom C.H."/>
            <person name="Wang X."/>
            <person name="Canaguier A."/>
            <person name="Chauveau A."/>
            <person name="Berard A."/>
            <person name="Deniot G."/>
            <person name="Guan M."/>
            <person name="Liu Z."/>
            <person name="Sun F."/>
            <person name="Lim Y.P."/>
            <person name="Lyons E."/>
            <person name="Town C.D."/>
            <person name="Bancroft I."/>
            <person name="Wang X."/>
            <person name="Meng J."/>
            <person name="Ma J."/>
            <person name="Pires J.C."/>
            <person name="King G.J."/>
            <person name="Brunel D."/>
            <person name="Delourme R."/>
            <person name="Renard M."/>
            <person name="Aury J.M."/>
            <person name="Adams K.L."/>
            <person name="Batley J."/>
            <person name="Snowdon R.J."/>
            <person name="Tost J."/>
            <person name="Edwards D."/>
            <person name="Zhou Y."/>
            <person name="Hua W."/>
            <person name="Sharpe A.G."/>
            <person name="Paterson A.H."/>
            <person name="Guan C."/>
            <person name="Wincker P."/>
        </authorList>
    </citation>
    <scope>NUCLEOTIDE SEQUENCE [LARGE SCALE GENOMIC DNA]</scope>
    <source>
        <strain evidence="3">cv. Darmor-bzh</strain>
    </source>
</reference>
<protein>
    <submittedName>
        <fullName evidence="1">(rape) hypothetical protein</fullName>
    </submittedName>
    <submittedName>
        <fullName evidence="2">BnaC02g45780D protein</fullName>
    </submittedName>
</protein>
<dbReference type="PaxDb" id="3708-A0A078IPJ4"/>
<proteinExistence type="predicted"/>
<keyword evidence="3" id="KW-1185">Reference proteome</keyword>
<sequence length="52" mass="6087">MILKLFSKDSPLNTSIISDVIIDQVYKEKFREEHLYDPDLGKTMTLMKLNVD</sequence>
<dbReference type="EMBL" id="HG994366">
    <property type="protein sequence ID" value="CAF1902767.1"/>
    <property type="molecule type" value="Genomic_DNA"/>
</dbReference>
<reference evidence="1" key="3">
    <citation type="submission" date="2021-01" db="EMBL/GenBank/DDBJ databases">
        <authorList>
            <consortium name="Genoscope - CEA"/>
            <person name="William W."/>
        </authorList>
    </citation>
    <scope>NUCLEOTIDE SEQUENCE</scope>
</reference>
<dbReference type="Proteomes" id="UP000028999">
    <property type="component" value="Unassembled WGS sequence"/>
</dbReference>
<gene>
    <name evidence="2" type="primary">BnaC02g45780D</name>
    <name evidence="1" type="ORF">DARMORV10_C02P23030.1</name>
    <name evidence="2" type="ORF">GSBRNA2T00003255001</name>
</gene>
<accession>A0A078IPJ4</accession>
<dbReference type="Gramene" id="CDY51349">
    <property type="protein sequence ID" value="CDY51349"/>
    <property type="gene ID" value="GSBRNA2T00003255001"/>
</dbReference>
<evidence type="ECO:0000313" key="1">
    <source>
        <dbReference type="EMBL" id="CAF1902767.1"/>
    </source>
</evidence>
<reference evidence="2" key="2">
    <citation type="submission" date="2014-06" db="EMBL/GenBank/DDBJ databases">
        <authorList>
            <person name="Genoscope - CEA"/>
        </authorList>
    </citation>
    <scope>NUCLEOTIDE SEQUENCE</scope>
</reference>
<evidence type="ECO:0000313" key="2">
    <source>
        <dbReference type="EMBL" id="CDY51349.1"/>
    </source>
</evidence>
<organism evidence="2 3">
    <name type="scientific">Brassica napus</name>
    <name type="common">Rape</name>
    <dbReference type="NCBI Taxonomy" id="3708"/>
    <lineage>
        <taxon>Eukaryota</taxon>
        <taxon>Viridiplantae</taxon>
        <taxon>Streptophyta</taxon>
        <taxon>Embryophyta</taxon>
        <taxon>Tracheophyta</taxon>
        <taxon>Spermatophyta</taxon>
        <taxon>Magnoliopsida</taxon>
        <taxon>eudicotyledons</taxon>
        <taxon>Gunneridae</taxon>
        <taxon>Pentapetalae</taxon>
        <taxon>rosids</taxon>
        <taxon>malvids</taxon>
        <taxon>Brassicales</taxon>
        <taxon>Brassicaceae</taxon>
        <taxon>Brassiceae</taxon>
        <taxon>Brassica</taxon>
    </lineage>
</organism>
<name>A0A078IPJ4_BRANA</name>
<dbReference type="AlphaFoldDB" id="A0A078IPJ4"/>
<dbReference type="EMBL" id="LK032987">
    <property type="protein sequence ID" value="CDY51349.1"/>
    <property type="molecule type" value="Genomic_DNA"/>
</dbReference>
<dbReference type="Proteomes" id="UP001295469">
    <property type="component" value="Chromosome C02"/>
</dbReference>
<evidence type="ECO:0000313" key="3">
    <source>
        <dbReference type="Proteomes" id="UP000028999"/>
    </source>
</evidence>